<dbReference type="EMBL" id="MCFA01000110">
    <property type="protein sequence ID" value="ORY07272.1"/>
    <property type="molecule type" value="Genomic_DNA"/>
</dbReference>
<proteinExistence type="predicted"/>
<feature type="chain" id="PRO_5012553475" evidence="2">
    <location>
        <begin position="16"/>
        <end position="296"/>
    </location>
</feature>
<accession>A0A1Y1ZAG3</accession>
<protein>
    <submittedName>
        <fullName evidence="3">Uncharacterized protein</fullName>
    </submittedName>
</protein>
<evidence type="ECO:0000256" key="1">
    <source>
        <dbReference type="SAM" id="MobiDB-lite"/>
    </source>
</evidence>
<feature type="compositionally biased region" description="Low complexity" evidence="1">
    <location>
        <begin position="233"/>
        <end position="254"/>
    </location>
</feature>
<evidence type="ECO:0000313" key="3">
    <source>
        <dbReference type="EMBL" id="ORY07272.1"/>
    </source>
</evidence>
<sequence length="296" mass="31127">HLLVALTAFHVPCLGTSTSSACICTPRLANDMDAGTQGQSSQTPGCLRAAPAAFAAMVFCSALIAAVASGARKCLAAGGLRRGRLPHACEPTHRAAVANFGPRGRRRLNLKWPWNVAEEVEGFVLARDGGNAMPNAAASSGGTIGTTLGGYTGARRRRAIRAQQSVSSQHRAAFRTASDTVCWPSLHSTACLLRTLGSCAVRLSGRVDRGRHPPARLPRDVQISEHVPRCRCPPSLSQPAPSSSSVLGALSRSQPPLPPRPHGLPSTALTRLRSLAGPWFLAQPIAPRLGFSQRGH</sequence>
<feature type="non-terminal residue" evidence="3">
    <location>
        <position position="1"/>
    </location>
</feature>
<dbReference type="AlphaFoldDB" id="A0A1Y1ZAG3"/>
<keyword evidence="2" id="KW-0732">Signal</keyword>
<evidence type="ECO:0000313" key="4">
    <source>
        <dbReference type="Proteomes" id="UP000193144"/>
    </source>
</evidence>
<evidence type="ECO:0000256" key="2">
    <source>
        <dbReference type="SAM" id="SignalP"/>
    </source>
</evidence>
<feature type="signal peptide" evidence="2">
    <location>
        <begin position="1"/>
        <end position="15"/>
    </location>
</feature>
<dbReference type="Proteomes" id="UP000193144">
    <property type="component" value="Unassembled WGS sequence"/>
</dbReference>
<gene>
    <name evidence="3" type="ORF">BCR34DRAFT_631754</name>
</gene>
<name>A0A1Y1ZAG3_9PLEO</name>
<organism evidence="3 4">
    <name type="scientific">Clohesyomyces aquaticus</name>
    <dbReference type="NCBI Taxonomy" id="1231657"/>
    <lineage>
        <taxon>Eukaryota</taxon>
        <taxon>Fungi</taxon>
        <taxon>Dikarya</taxon>
        <taxon>Ascomycota</taxon>
        <taxon>Pezizomycotina</taxon>
        <taxon>Dothideomycetes</taxon>
        <taxon>Pleosporomycetidae</taxon>
        <taxon>Pleosporales</taxon>
        <taxon>Lindgomycetaceae</taxon>
        <taxon>Clohesyomyces</taxon>
    </lineage>
</organism>
<comment type="caution">
    <text evidence="3">The sequence shown here is derived from an EMBL/GenBank/DDBJ whole genome shotgun (WGS) entry which is preliminary data.</text>
</comment>
<feature type="region of interest" description="Disordered" evidence="1">
    <location>
        <begin position="232"/>
        <end position="266"/>
    </location>
</feature>
<keyword evidence="4" id="KW-1185">Reference proteome</keyword>
<reference evidence="3 4" key="1">
    <citation type="submission" date="2016-07" db="EMBL/GenBank/DDBJ databases">
        <title>Pervasive Adenine N6-methylation of Active Genes in Fungi.</title>
        <authorList>
            <consortium name="DOE Joint Genome Institute"/>
            <person name="Mondo S.J."/>
            <person name="Dannebaum R.O."/>
            <person name="Kuo R.C."/>
            <person name="Labutti K."/>
            <person name="Haridas S."/>
            <person name="Kuo A."/>
            <person name="Salamov A."/>
            <person name="Ahrendt S.R."/>
            <person name="Lipzen A."/>
            <person name="Sullivan W."/>
            <person name="Andreopoulos W.B."/>
            <person name="Clum A."/>
            <person name="Lindquist E."/>
            <person name="Daum C."/>
            <person name="Ramamoorthy G.K."/>
            <person name="Gryganskyi A."/>
            <person name="Culley D."/>
            <person name="Magnuson J.K."/>
            <person name="James T.Y."/>
            <person name="O'Malley M.A."/>
            <person name="Stajich J.E."/>
            <person name="Spatafora J.W."/>
            <person name="Visel A."/>
            <person name="Grigoriev I.V."/>
        </authorList>
    </citation>
    <scope>NUCLEOTIDE SEQUENCE [LARGE SCALE GENOMIC DNA]</scope>
    <source>
        <strain evidence="3 4">CBS 115471</strain>
    </source>
</reference>